<keyword evidence="5" id="KW-0805">Transcription regulation</keyword>
<gene>
    <name evidence="9" type="ORF">BCR44DRAFT_1394943</name>
</gene>
<evidence type="ECO:0000256" key="5">
    <source>
        <dbReference type="ARBA" id="ARBA00023015"/>
    </source>
</evidence>
<dbReference type="GO" id="GO:0006878">
    <property type="term" value="P:intracellular copper ion homeostasis"/>
    <property type="evidence" value="ECO:0007669"/>
    <property type="project" value="TreeGrafter"/>
</dbReference>
<reference evidence="9 10" key="1">
    <citation type="submission" date="2016-07" db="EMBL/GenBank/DDBJ databases">
        <title>Pervasive Adenine N6-methylation of Active Genes in Fungi.</title>
        <authorList>
            <consortium name="DOE Joint Genome Institute"/>
            <person name="Mondo S.J."/>
            <person name="Dannebaum R.O."/>
            <person name="Kuo R.C."/>
            <person name="Labutti K."/>
            <person name="Haridas S."/>
            <person name="Kuo A."/>
            <person name="Salamov A."/>
            <person name="Ahrendt S.R."/>
            <person name="Lipzen A."/>
            <person name="Sullivan W."/>
            <person name="Andreopoulos W.B."/>
            <person name="Clum A."/>
            <person name="Lindquist E."/>
            <person name="Daum C."/>
            <person name="Ramamoorthy G.K."/>
            <person name="Gryganskyi A."/>
            <person name="Culley D."/>
            <person name="Magnuson J.K."/>
            <person name="James T.Y."/>
            <person name="O'Malley M.A."/>
            <person name="Stajich J.E."/>
            <person name="Spatafora J.W."/>
            <person name="Visel A."/>
            <person name="Grigoriev I.V."/>
        </authorList>
    </citation>
    <scope>NUCLEOTIDE SEQUENCE [LARGE SCALE GENOMIC DNA]</scope>
    <source>
        <strain evidence="9 10">PL171</strain>
    </source>
</reference>
<dbReference type="FunFam" id="3.90.430.10:FF:000001">
    <property type="entry name" value="Copper fist DNA-binding protein"/>
    <property type="match status" value="1"/>
</dbReference>
<keyword evidence="4" id="KW-0186">Copper</keyword>
<keyword evidence="3" id="KW-0862">Zinc</keyword>
<dbReference type="SUPFAM" id="SSF57879">
    <property type="entry name" value="Zinc domain conserved in yeast copper-regulated transcription factors"/>
    <property type="match status" value="1"/>
</dbReference>
<dbReference type="InterPro" id="IPR001083">
    <property type="entry name" value="Cu_fist_DNA-bd_dom"/>
</dbReference>
<evidence type="ECO:0000256" key="7">
    <source>
        <dbReference type="ARBA" id="ARBA00023242"/>
    </source>
</evidence>
<feature type="domain" description="Copper-fist" evidence="8">
    <location>
        <begin position="1"/>
        <end position="40"/>
    </location>
</feature>
<dbReference type="PRINTS" id="PR00617">
    <property type="entry name" value="COPPERFIST"/>
</dbReference>
<dbReference type="GO" id="GO:0005507">
    <property type="term" value="F:copper ion binding"/>
    <property type="evidence" value="ECO:0007669"/>
    <property type="project" value="InterPro"/>
</dbReference>
<dbReference type="GO" id="GO:0000981">
    <property type="term" value="F:DNA-binding transcription factor activity, RNA polymerase II-specific"/>
    <property type="evidence" value="ECO:0007669"/>
    <property type="project" value="TreeGrafter"/>
</dbReference>
<dbReference type="SMART" id="SM00412">
    <property type="entry name" value="Cu_FIST"/>
    <property type="match status" value="1"/>
</dbReference>
<dbReference type="PANTHER" id="PTHR28088">
    <property type="entry name" value="TRANSCRIPTIONAL ACTIVATOR HAA1-RELATED"/>
    <property type="match status" value="1"/>
</dbReference>
<accession>A0A1Y2H6M4</accession>
<dbReference type="PANTHER" id="PTHR28088:SF5">
    <property type="entry name" value="TRANSCRIPTIONAL ACTIVATOR HAA1-RELATED"/>
    <property type="match status" value="1"/>
</dbReference>
<dbReference type="Gene3D" id="3.90.430.10">
    <property type="entry name" value="Copper fist DNA-binding domain"/>
    <property type="match status" value="1"/>
</dbReference>
<keyword evidence="2" id="KW-0479">Metal-binding</keyword>
<protein>
    <submittedName>
        <fullName evidence="9">Copper fist DNA binding domain-domain-containing protein</fullName>
    </submittedName>
</protein>
<comment type="subcellular location">
    <subcellularLocation>
        <location evidence="1">Nucleus</location>
    </subcellularLocation>
</comment>
<dbReference type="Proteomes" id="UP000193411">
    <property type="component" value="Unassembled WGS sequence"/>
</dbReference>
<evidence type="ECO:0000259" key="8">
    <source>
        <dbReference type="PROSITE" id="PS50073"/>
    </source>
</evidence>
<dbReference type="GO" id="GO:0005634">
    <property type="term" value="C:nucleus"/>
    <property type="evidence" value="ECO:0007669"/>
    <property type="project" value="UniProtKB-SubCell"/>
</dbReference>
<dbReference type="GO" id="GO:0000978">
    <property type="term" value="F:RNA polymerase II cis-regulatory region sequence-specific DNA binding"/>
    <property type="evidence" value="ECO:0007669"/>
    <property type="project" value="TreeGrafter"/>
</dbReference>
<dbReference type="GO" id="GO:0006879">
    <property type="term" value="P:intracellular iron ion homeostasis"/>
    <property type="evidence" value="ECO:0007669"/>
    <property type="project" value="TreeGrafter"/>
</dbReference>
<evidence type="ECO:0000256" key="6">
    <source>
        <dbReference type="ARBA" id="ARBA00023163"/>
    </source>
</evidence>
<evidence type="ECO:0000256" key="3">
    <source>
        <dbReference type="ARBA" id="ARBA00022833"/>
    </source>
</evidence>
<dbReference type="InterPro" id="IPR036395">
    <property type="entry name" value="Cu_fist_DNA-bd_dom_sf"/>
</dbReference>
<organism evidence="9 10">
    <name type="scientific">Catenaria anguillulae PL171</name>
    <dbReference type="NCBI Taxonomy" id="765915"/>
    <lineage>
        <taxon>Eukaryota</taxon>
        <taxon>Fungi</taxon>
        <taxon>Fungi incertae sedis</taxon>
        <taxon>Blastocladiomycota</taxon>
        <taxon>Blastocladiomycetes</taxon>
        <taxon>Blastocladiales</taxon>
        <taxon>Catenariaceae</taxon>
        <taxon>Catenaria</taxon>
    </lineage>
</organism>
<comment type="caution">
    <text evidence="9">The sequence shown here is derived from an EMBL/GenBank/DDBJ whole genome shotgun (WGS) entry which is preliminary data.</text>
</comment>
<keyword evidence="6" id="KW-0804">Transcription</keyword>
<dbReference type="GO" id="GO:0045944">
    <property type="term" value="P:positive regulation of transcription by RNA polymerase II"/>
    <property type="evidence" value="ECO:0007669"/>
    <property type="project" value="TreeGrafter"/>
</dbReference>
<dbReference type="Pfam" id="PF00649">
    <property type="entry name" value="Copper-fist"/>
    <property type="match status" value="1"/>
</dbReference>
<dbReference type="AlphaFoldDB" id="A0A1Y2H6M4"/>
<keyword evidence="10" id="KW-1185">Reference proteome</keyword>
<dbReference type="OrthoDB" id="5600085at2759"/>
<feature type="non-terminal residue" evidence="9">
    <location>
        <position position="52"/>
    </location>
</feature>
<evidence type="ECO:0000256" key="1">
    <source>
        <dbReference type="ARBA" id="ARBA00004123"/>
    </source>
</evidence>
<evidence type="ECO:0000313" key="10">
    <source>
        <dbReference type="Proteomes" id="UP000193411"/>
    </source>
</evidence>
<dbReference type="EMBL" id="MCFL01000137">
    <property type="protein sequence ID" value="ORZ29664.1"/>
    <property type="molecule type" value="Genomic_DNA"/>
</dbReference>
<evidence type="ECO:0000256" key="4">
    <source>
        <dbReference type="ARBA" id="ARBA00023008"/>
    </source>
</evidence>
<evidence type="ECO:0000256" key="2">
    <source>
        <dbReference type="ARBA" id="ARBA00022723"/>
    </source>
</evidence>
<name>A0A1Y2H6M4_9FUNG</name>
<dbReference type="SMART" id="SM01090">
    <property type="entry name" value="Copper-fist"/>
    <property type="match status" value="1"/>
</dbReference>
<evidence type="ECO:0000313" key="9">
    <source>
        <dbReference type="EMBL" id="ORZ29664.1"/>
    </source>
</evidence>
<keyword evidence="7" id="KW-0539">Nucleus</keyword>
<sequence>MLVLESLRFACDTCIRGHRSSNCAHRDRDLLELRKKGRPRHAVCAECRSSKK</sequence>
<dbReference type="PROSITE" id="PS50073">
    <property type="entry name" value="COPPER_FIST_2"/>
    <property type="match status" value="1"/>
</dbReference>
<dbReference type="InterPro" id="IPR051763">
    <property type="entry name" value="Copper_Homeo_Regul"/>
</dbReference>
<proteinExistence type="predicted"/>